<dbReference type="AlphaFoldDB" id="A0A4U0XZJ5"/>
<feature type="region of interest" description="Disordered" evidence="7">
    <location>
        <begin position="336"/>
        <end position="355"/>
    </location>
</feature>
<dbReference type="PANTHER" id="PTHR36206:SF10">
    <property type="entry name" value="ZN(II)2CYS6 TRANSCRIPTION FACTOR (EUROFUNG)"/>
    <property type="match status" value="1"/>
</dbReference>
<protein>
    <submittedName>
        <fullName evidence="9">Uncharacterized protein</fullName>
    </submittedName>
</protein>
<dbReference type="PANTHER" id="PTHR36206">
    <property type="entry name" value="ASPERCRYPTIN BIOSYNTHESIS CLUSTER-SPECIFIC TRANSCRIPTION REGULATOR ATNN-RELATED"/>
    <property type="match status" value="1"/>
</dbReference>
<feature type="chain" id="PRO_5020575661" evidence="8">
    <location>
        <begin position="23"/>
        <end position="879"/>
    </location>
</feature>
<feature type="signal peptide" evidence="8">
    <location>
        <begin position="1"/>
        <end position="22"/>
    </location>
</feature>
<keyword evidence="8" id="KW-0732">Signal</keyword>
<dbReference type="STRING" id="329884.A0A4U0XZJ5"/>
<feature type="region of interest" description="Disordered" evidence="7">
    <location>
        <begin position="241"/>
        <end position="298"/>
    </location>
</feature>
<evidence type="ECO:0000256" key="8">
    <source>
        <dbReference type="SAM" id="SignalP"/>
    </source>
</evidence>
<gene>
    <name evidence="9" type="ORF">B0A55_02922</name>
</gene>
<evidence type="ECO:0000256" key="3">
    <source>
        <dbReference type="ARBA" id="ARBA00023015"/>
    </source>
</evidence>
<proteinExistence type="predicted"/>
<name>A0A4U0XZJ5_9PEZI</name>
<evidence type="ECO:0000313" key="10">
    <source>
        <dbReference type="Proteomes" id="UP000309340"/>
    </source>
</evidence>
<keyword evidence="1" id="KW-0479">Metal-binding</keyword>
<keyword evidence="6" id="KW-0539">Nucleus</keyword>
<dbReference type="InterPro" id="IPR021858">
    <property type="entry name" value="Fun_TF"/>
</dbReference>
<dbReference type="GO" id="GO:0046872">
    <property type="term" value="F:metal ion binding"/>
    <property type="evidence" value="ECO:0007669"/>
    <property type="project" value="UniProtKB-KW"/>
</dbReference>
<keyword evidence="3" id="KW-0805">Transcription regulation</keyword>
<accession>A0A4U0XZJ5</accession>
<comment type="caution">
    <text evidence="9">The sequence shown here is derived from an EMBL/GenBank/DDBJ whole genome shotgun (WGS) entry which is preliminary data.</text>
</comment>
<evidence type="ECO:0000256" key="7">
    <source>
        <dbReference type="SAM" id="MobiDB-lite"/>
    </source>
</evidence>
<keyword evidence="10" id="KW-1185">Reference proteome</keyword>
<dbReference type="OrthoDB" id="3172332at2759"/>
<feature type="compositionally biased region" description="Polar residues" evidence="7">
    <location>
        <begin position="275"/>
        <end position="289"/>
    </location>
</feature>
<reference evidence="9 10" key="1">
    <citation type="submission" date="2017-03" db="EMBL/GenBank/DDBJ databases">
        <title>Genomes of endolithic fungi from Antarctica.</title>
        <authorList>
            <person name="Coleine C."/>
            <person name="Masonjones S."/>
            <person name="Stajich J.E."/>
        </authorList>
    </citation>
    <scope>NUCLEOTIDE SEQUENCE [LARGE SCALE GENOMIC DNA]</scope>
    <source>
        <strain evidence="9 10">CCFEE 5184</strain>
    </source>
</reference>
<evidence type="ECO:0000256" key="5">
    <source>
        <dbReference type="ARBA" id="ARBA00023163"/>
    </source>
</evidence>
<dbReference type="EMBL" id="NAJQ01000051">
    <property type="protein sequence ID" value="TKA81458.1"/>
    <property type="molecule type" value="Genomic_DNA"/>
</dbReference>
<dbReference type="Gene3D" id="2.70.50.70">
    <property type="match status" value="1"/>
</dbReference>
<keyword evidence="4" id="KW-0238">DNA-binding</keyword>
<evidence type="ECO:0000256" key="2">
    <source>
        <dbReference type="ARBA" id="ARBA00022833"/>
    </source>
</evidence>
<keyword evidence="2" id="KW-0862">Zinc</keyword>
<evidence type="ECO:0000256" key="1">
    <source>
        <dbReference type="ARBA" id="ARBA00022723"/>
    </source>
</evidence>
<dbReference type="Proteomes" id="UP000309340">
    <property type="component" value="Unassembled WGS sequence"/>
</dbReference>
<evidence type="ECO:0000256" key="6">
    <source>
        <dbReference type="ARBA" id="ARBA00023242"/>
    </source>
</evidence>
<keyword evidence="5" id="KW-0804">Transcription</keyword>
<feature type="compositionally biased region" description="Low complexity" evidence="7">
    <location>
        <begin position="248"/>
        <end position="274"/>
    </location>
</feature>
<evidence type="ECO:0000256" key="4">
    <source>
        <dbReference type="ARBA" id="ARBA00023125"/>
    </source>
</evidence>
<organism evidence="9 10">
    <name type="scientific">Friedmanniomyces simplex</name>
    <dbReference type="NCBI Taxonomy" id="329884"/>
    <lineage>
        <taxon>Eukaryota</taxon>
        <taxon>Fungi</taxon>
        <taxon>Dikarya</taxon>
        <taxon>Ascomycota</taxon>
        <taxon>Pezizomycotina</taxon>
        <taxon>Dothideomycetes</taxon>
        <taxon>Dothideomycetidae</taxon>
        <taxon>Mycosphaerellales</taxon>
        <taxon>Teratosphaeriaceae</taxon>
        <taxon>Friedmanniomyces</taxon>
    </lineage>
</organism>
<sequence length="879" mass="94173">MTLNTISTLALAFATLSGVTNAHIKLSTPVPYGEATLNTSPLNNAKPGTAGSDFPCKQRTGVYELTKRTQVVAGADNPLIFDGSATHGGGSGFLAVTTDEHPDVNSQWKTFMIFDSGMPVKGDSESGSGTSSYTYALPKGMLNGNLTLGWYWYNRIGNRELYSNCAPLEISGGSDDRSVFDALPNAYLINLPTSECSSQEMGDTEIPNPGNAVVVKFGGTSSLAATGPSCAASAAAVTKGVSGGSGSGPATSAASPTSAPVSSAPASYGGSPPSNMTSAAASPVSSSNGGEIGSSAPGSASATFLTVSTAASSPADSSAYPTMTPSSAGIAAPTGYPAAATGSSSSGSSSGDGITCSSDAKQYGQEVAGSMVWRNVAAGTSCQNGQIVKRSLMRTFSFFRHETVQCVSGYFHDPLWDRLVLQCYESEPAVRHAINAVGALHEERFLGISTTKDGGDVSKVRTSFPVMQYGKALQELQSILRGENVSVDLIMVCILLMVHFESLRECFVPALVHVENAIRLLHSSASFDARKIDQNLLRALMRLDIQGALYLATRVPGLAFYTAALDSTLPVALHDLTQARDILNTWISRLLHFVRVYADEYKLREPGAAPLEDIARSHELVHMVTTIDQLLWDFMHRPGLKLSTREQHGLAVLRSRAKCNRIVAACCIYAEATMYDAYLPEFEEILSICAYIMGSDKADRRLFSVSLDEGLLHPLHFVATHCRDSRIRRSALAHLQRLPKTAGIWHVESMTRTAEMCVDFEETWCGQPSPVCQDIPEWGRIHTSGFHGWDLQGVRPTVTALFKLRPNGMDGEWMSISKEIEWRTSVQSDVDQLSDSLRMLTTIEHSKEHWTPSKESDKERKGFTAGSAATCAVPQPSGH</sequence>
<feature type="region of interest" description="Disordered" evidence="7">
    <location>
        <begin position="846"/>
        <end position="879"/>
    </location>
</feature>
<evidence type="ECO:0000313" key="9">
    <source>
        <dbReference type="EMBL" id="TKA81458.1"/>
    </source>
</evidence>
<dbReference type="GO" id="GO:0003677">
    <property type="term" value="F:DNA binding"/>
    <property type="evidence" value="ECO:0007669"/>
    <property type="project" value="UniProtKB-KW"/>
</dbReference>
<dbReference type="InterPro" id="IPR052360">
    <property type="entry name" value="Transcr_Regulatory_Proteins"/>
</dbReference>
<dbReference type="Pfam" id="PF11951">
    <property type="entry name" value="Fungal_trans_2"/>
    <property type="match status" value="1"/>
</dbReference>
<feature type="compositionally biased region" description="Basic and acidic residues" evidence="7">
    <location>
        <begin position="846"/>
        <end position="862"/>
    </location>
</feature>